<dbReference type="Gene3D" id="3.30.70.120">
    <property type="match status" value="1"/>
</dbReference>
<dbReference type="Proteomes" id="UP001567350">
    <property type="component" value="Unassembled WGS sequence"/>
</dbReference>
<dbReference type="InterPro" id="IPR011322">
    <property type="entry name" value="N-reg_PII-like_a/b"/>
</dbReference>
<comment type="caution">
    <text evidence="2">The sequence shown here is derived from an EMBL/GenBank/DDBJ whole genome shotgun (WGS) entry which is preliminary data.</text>
</comment>
<dbReference type="PANTHER" id="PTHR23419">
    <property type="entry name" value="DIVALENT CATION TOLERANCE CUTA-RELATED"/>
    <property type="match status" value="1"/>
</dbReference>
<accession>A0ABV4IEI3</accession>
<evidence type="ECO:0000313" key="2">
    <source>
        <dbReference type="EMBL" id="MEZ2740251.1"/>
    </source>
</evidence>
<dbReference type="InterPro" id="IPR015867">
    <property type="entry name" value="N-reg_PII/ATP_PRibTrfase_C"/>
</dbReference>
<dbReference type="RefSeq" id="WP_370892934.1">
    <property type="nucleotide sequence ID" value="NZ_JBGJLR010000014.1"/>
</dbReference>
<proteinExistence type="inferred from homology"/>
<sequence>MQDALSLSPVAVVTTTVATQAQADHLAQGAVTGLLAACGQVEPITSHYVWQAQLEQSAEWRVVLKTLPQAVAPLWAWLQAHHPYEVPQLLLRTEYADSAYAAWVAAQVHLQLQLPDGAG</sequence>
<dbReference type="InterPro" id="IPR004323">
    <property type="entry name" value="Ion_tolerance_CutA"/>
</dbReference>
<dbReference type="Pfam" id="PF03091">
    <property type="entry name" value="CutA1"/>
    <property type="match status" value="1"/>
</dbReference>
<name>A0ABV4IEI3_9BURK</name>
<protein>
    <submittedName>
        <fullName evidence="2">Divalent-cation tolerance protein CutA</fullName>
    </submittedName>
</protein>
<comment type="similarity">
    <text evidence="1">Belongs to the CutA family.</text>
</comment>
<evidence type="ECO:0000313" key="3">
    <source>
        <dbReference type="Proteomes" id="UP001567350"/>
    </source>
</evidence>
<dbReference type="PANTHER" id="PTHR23419:SF8">
    <property type="entry name" value="FI09726P"/>
    <property type="match status" value="1"/>
</dbReference>
<keyword evidence="3" id="KW-1185">Reference proteome</keyword>
<gene>
    <name evidence="2" type="primary">cutA</name>
    <name evidence="2" type="ORF">ACBP88_12485</name>
</gene>
<dbReference type="SUPFAM" id="SSF54913">
    <property type="entry name" value="GlnB-like"/>
    <property type="match status" value="1"/>
</dbReference>
<evidence type="ECO:0000256" key="1">
    <source>
        <dbReference type="ARBA" id="ARBA00010169"/>
    </source>
</evidence>
<reference evidence="2 3" key="1">
    <citation type="submission" date="2024-08" db="EMBL/GenBank/DDBJ databases">
        <authorList>
            <person name="Feng Z."/>
            <person name="Ronholm J."/>
        </authorList>
    </citation>
    <scope>NUCLEOTIDE SEQUENCE [LARGE SCALE GENOMIC DNA]</scope>
    <source>
        <strain evidence="2 3">4-AB0-8</strain>
    </source>
</reference>
<dbReference type="EMBL" id="JBGJLR010000014">
    <property type="protein sequence ID" value="MEZ2740251.1"/>
    <property type="molecule type" value="Genomic_DNA"/>
</dbReference>
<organism evidence="2 3">
    <name type="scientific">Comamonas jiangduensis</name>
    <dbReference type="NCBI Taxonomy" id="1194168"/>
    <lineage>
        <taxon>Bacteria</taxon>
        <taxon>Pseudomonadati</taxon>
        <taxon>Pseudomonadota</taxon>
        <taxon>Betaproteobacteria</taxon>
        <taxon>Burkholderiales</taxon>
        <taxon>Comamonadaceae</taxon>
        <taxon>Comamonas</taxon>
    </lineage>
</organism>